<dbReference type="Proteomes" id="UP001303115">
    <property type="component" value="Unassembled WGS sequence"/>
</dbReference>
<name>A0AAN6PDF8_9PEZI</name>
<accession>A0AAN6PDF8</accession>
<evidence type="ECO:0000313" key="3">
    <source>
        <dbReference type="Proteomes" id="UP001303115"/>
    </source>
</evidence>
<protein>
    <submittedName>
        <fullName evidence="2">Uncharacterized protein</fullName>
    </submittedName>
</protein>
<gene>
    <name evidence="2" type="ORF">C8A01DRAFT_38078</name>
</gene>
<feature type="region of interest" description="Disordered" evidence="1">
    <location>
        <begin position="410"/>
        <end position="454"/>
    </location>
</feature>
<feature type="compositionally biased region" description="Low complexity" evidence="1">
    <location>
        <begin position="422"/>
        <end position="433"/>
    </location>
</feature>
<evidence type="ECO:0000313" key="2">
    <source>
        <dbReference type="EMBL" id="KAK4035450.1"/>
    </source>
</evidence>
<comment type="caution">
    <text evidence="2">The sequence shown here is derived from an EMBL/GenBank/DDBJ whole genome shotgun (WGS) entry which is preliminary data.</text>
</comment>
<evidence type="ECO:0000256" key="1">
    <source>
        <dbReference type="SAM" id="MobiDB-lite"/>
    </source>
</evidence>
<feature type="compositionally biased region" description="Polar residues" evidence="1">
    <location>
        <begin position="1"/>
        <end position="12"/>
    </location>
</feature>
<reference evidence="3" key="1">
    <citation type="journal article" date="2023" name="Mol. Phylogenet. Evol.">
        <title>Genome-scale phylogeny and comparative genomics of the fungal order Sordariales.</title>
        <authorList>
            <person name="Hensen N."/>
            <person name="Bonometti L."/>
            <person name="Westerberg I."/>
            <person name="Brannstrom I.O."/>
            <person name="Guillou S."/>
            <person name="Cros-Aarteil S."/>
            <person name="Calhoun S."/>
            <person name="Haridas S."/>
            <person name="Kuo A."/>
            <person name="Mondo S."/>
            <person name="Pangilinan J."/>
            <person name="Riley R."/>
            <person name="LaButti K."/>
            <person name="Andreopoulos B."/>
            <person name="Lipzen A."/>
            <person name="Chen C."/>
            <person name="Yan M."/>
            <person name="Daum C."/>
            <person name="Ng V."/>
            <person name="Clum A."/>
            <person name="Steindorff A."/>
            <person name="Ohm R.A."/>
            <person name="Martin F."/>
            <person name="Silar P."/>
            <person name="Natvig D.O."/>
            <person name="Lalanne C."/>
            <person name="Gautier V."/>
            <person name="Ament-Velasquez S.L."/>
            <person name="Kruys A."/>
            <person name="Hutchinson M.I."/>
            <person name="Powell A.J."/>
            <person name="Barry K."/>
            <person name="Miller A.N."/>
            <person name="Grigoriev I.V."/>
            <person name="Debuchy R."/>
            <person name="Gladieux P."/>
            <person name="Hiltunen Thoren M."/>
            <person name="Johannesson H."/>
        </authorList>
    </citation>
    <scope>NUCLEOTIDE SEQUENCE [LARGE SCALE GENOMIC DNA]</scope>
    <source>
        <strain evidence="3">CBS 284.82</strain>
    </source>
</reference>
<proteinExistence type="predicted"/>
<organism evidence="2 3">
    <name type="scientific">Parachaetomium inaequale</name>
    <dbReference type="NCBI Taxonomy" id="2588326"/>
    <lineage>
        <taxon>Eukaryota</taxon>
        <taxon>Fungi</taxon>
        <taxon>Dikarya</taxon>
        <taxon>Ascomycota</taxon>
        <taxon>Pezizomycotina</taxon>
        <taxon>Sordariomycetes</taxon>
        <taxon>Sordariomycetidae</taxon>
        <taxon>Sordariales</taxon>
        <taxon>Chaetomiaceae</taxon>
        <taxon>Parachaetomium</taxon>
    </lineage>
</organism>
<dbReference type="EMBL" id="MU854443">
    <property type="protein sequence ID" value="KAK4035450.1"/>
    <property type="molecule type" value="Genomic_DNA"/>
</dbReference>
<sequence>MAPAAQNSQLQDTTLPTLPKPPKADDHGCIAEAKRLAQPHEHGLAAQALLEWEGLGGNIFCLTTPPHVWYSGWLLDWVPQGMAYALDKLSPSTHTFHLPGDLNSTAQMATMAIPILLHCGKLRPSENNTVTNDVNLARSEAHIRHLLEHVPRTPTGAISHYNSIATIRAESVFSVLPALAWHGMTADDMAMFDRALALWRTYRTELNPLGNSWWAVQSCALCDDPGRPSCGCLKRRHITPVALAAAGLLRLLGVVKYVNGLARQEQKLQSRAPSEIETFRGGEEHALQEEVIRLLEVALDEQAVDEETGLVLHWLDNKTTPRVVSVGGTALLVATIYNLVMMIPESASAFKPQLMWANKRYHAVIRWLDTERAEREGDRVNHRSCGLYCSALMMMGARNNPRLRQVLSLAGEGQQNQAQDTQQRGESQQGEQSANSWAGDVDGNIARNRKQKAD</sequence>
<keyword evidence="3" id="KW-1185">Reference proteome</keyword>
<feature type="region of interest" description="Disordered" evidence="1">
    <location>
        <begin position="1"/>
        <end position="26"/>
    </location>
</feature>
<dbReference type="AlphaFoldDB" id="A0AAN6PDF8"/>